<dbReference type="OrthoDB" id="3208746at2759"/>
<dbReference type="EMBL" id="AZST01001979">
    <property type="protein sequence ID" value="KEP45295.1"/>
    <property type="molecule type" value="Genomic_DNA"/>
</dbReference>
<gene>
    <name evidence="2" type="ORF">V565_290810</name>
</gene>
<dbReference type="HOGENOM" id="CLU_2005198_0_0_1"/>
<feature type="region of interest" description="Disordered" evidence="1">
    <location>
        <begin position="1"/>
        <end position="33"/>
    </location>
</feature>
<evidence type="ECO:0000313" key="2">
    <source>
        <dbReference type="EMBL" id="KEP45295.1"/>
    </source>
</evidence>
<proteinExistence type="predicted"/>
<feature type="region of interest" description="Disordered" evidence="1">
    <location>
        <begin position="83"/>
        <end position="124"/>
    </location>
</feature>
<comment type="caution">
    <text evidence="2">The sequence shown here is derived from an EMBL/GenBank/DDBJ whole genome shotgun (WGS) entry which is preliminary data.</text>
</comment>
<keyword evidence="3" id="KW-1185">Reference proteome</keyword>
<dbReference type="AlphaFoldDB" id="A0A074RIV7"/>
<dbReference type="Proteomes" id="UP000027456">
    <property type="component" value="Unassembled WGS sequence"/>
</dbReference>
<organism evidence="2 3">
    <name type="scientific">Rhizoctonia solani 123E</name>
    <dbReference type="NCBI Taxonomy" id="1423351"/>
    <lineage>
        <taxon>Eukaryota</taxon>
        <taxon>Fungi</taxon>
        <taxon>Dikarya</taxon>
        <taxon>Basidiomycota</taxon>
        <taxon>Agaricomycotina</taxon>
        <taxon>Agaricomycetes</taxon>
        <taxon>Cantharellales</taxon>
        <taxon>Ceratobasidiaceae</taxon>
        <taxon>Rhizoctonia</taxon>
    </lineage>
</organism>
<name>A0A074RIV7_9AGAM</name>
<evidence type="ECO:0000256" key="1">
    <source>
        <dbReference type="SAM" id="MobiDB-lite"/>
    </source>
</evidence>
<evidence type="ECO:0000313" key="3">
    <source>
        <dbReference type="Proteomes" id="UP000027456"/>
    </source>
</evidence>
<protein>
    <submittedName>
        <fullName evidence="2">Uncharacterized protein</fullName>
    </submittedName>
</protein>
<sequence>MEVRVYSHLHSSHRSTTSLSHPPRATMVGSQHCPRTPAFLSSIPSRRIRIAAVALALVNDMQVKVAVVRFWRHLVWTVASLTPPQSPRLTLSPEAPRVRSRRDTGVSTSSLPVPPSDVETEEEF</sequence>
<accession>A0A074RIV7</accession>
<reference evidence="2 3" key="1">
    <citation type="submission" date="2013-12" db="EMBL/GenBank/DDBJ databases">
        <authorList>
            <person name="Cubeta M."/>
            <person name="Pakala S."/>
            <person name="Fedorova N."/>
            <person name="Thomas E."/>
            <person name="Dean R."/>
            <person name="Jabaji S."/>
            <person name="Neate S."/>
            <person name="Toda T."/>
            <person name="Tavantzis S."/>
            <person name="Vilgalys R."/>
            <person name="Bharathan N."/>
            <person name="Pakala S."/>
            <person name="Losada L.S."/>
            <person name="Zafar N."/>
            <person name="Nierman W."/>
        </authorList>
    </citation>
    <scope>NUCLEOTIDE SEQUENCE [LARGE SCALE GENOMIC DNA]</scope>
    <source>
        <strain evidence="2 3">123E</strain>
    </source>
</reference>